<dbReference type="EMBL" id="VCHE01000178">
    <property type="protein sequence ID" value="KAB2569659.1"/>
    <property type="molecule type" value="Genomic_DNA"/>
</dbReference>
<evidence type="ECO:0000256" key="1">
    <source>
        <dbReference type="ARBA" id="ARBA00022837"/>
    </source>
</evidence>
<dbReference type="Proteomes" id="UP000325902">
    <property type="component" value="Unassembled WGS sequence"/>
</dbReference>
<sequence length="131" mass="14017">MQPSTIFAILSVLAPFAAAHCCHVINENNECRDGSWGTPCCGQGGCNIFCCNCDGGCRSDNRKLASRATIDGAADADAFSVADVDGTGNLTLAQYTQYMGATEDDEIYVNWFKQHDKNGDGVVTPDEVRLN</sequence>
<feature type="chain" id="PRO_5025056204" evidence="2">
    <location>
        <begin position="20"/>
        <end position="131"/>
    </location>
</feature>
<keyword evidence="2" id="KW-0732">Signal</keyword>
<dbReference type="PROSITE" id="PS50222">
    <property type="entry name" value="EF_HAND_2"/>
    <property type="match status" value="1"/>
</dbReference>
<dbReference type="Gene3D" id="1.10.238.10">
    <property type="entry name" value="EF-hand"/>
    <property type="match status" value="1"/>
</dbReference>
<feature type="domain" description="EF-hand" evidence="3">
    <location>
        <begin position="103"/>
        <end position="131"/>
    </location>
</feature>
<feature type="signal peptide" evidence="2">
    <location>
        <begin position="1"/>
        <end position="19"/>
    </location>
</feature>
<proteinExistence type="predicted"/>
<dbReference type="InterPro" id="IPR002048">
    <property type="entry name" value="EF_hand_dom"/>
</dbReference>
<comment type="caution">
    <text evidence="4">The sequence shown here is derived from an EMBL/GenBank/DDBJ whole genome shotgun (WGS) entry which is preliminary data.</text>
</comment>
<dbReference type="SUPFAM" id="SSF47473">
    <property type="entry name" value="EF-hand"/>
    <property type="match status" value="1"/>
</dbReference>
<evidence type="ECO:0000259" key="3">
    <source>
        <dbReference type="PROSITE" id="PS50222"/>
    </source>
</evidence>
<protein>
    <submittedName>
        <fullName evidence="4">Protein Diedel</fullName>
    </submittedName>
</protein>
<keyword evidence="1" id="KW-0106">Calcium</keyword>
<dbReference type="PROSITE" id="PS00018">
    <property type="entry name" value="EF_HAND_1"/>
    <property type="match status" value="1"/>
</dbReference>
<dbReference type="GO" id="GO:0005509">
    <property type="term" value="F:calcium ion binding"/>
    <property type="evidence" value="ECO:0007669"/>
    <property type="project" value="InterPro"/>
</dbReference>
<dbReference type="AlphaFoldDB" id="A0A5N5CWB6"/>
<dbReference type="Gene3D" id="3.30.70.2800">
    <property type="match status" value="1"/>
</dbReference>
<organism evidence="4 5">
    <name type="scientific">Lasiodiplodia theobromae</name>
    <dbReference type="NCBI Taxonomy" id="45133"/>
    <lineage>
        <taxon>Eukaryota</taxon>
        <taxon>Fungi</taxon>
        <taxon>Dikarya</taxon>
        <taxon>Ascomycota</taxon>
        <taxon>Pezizomycotina</taxon>
        <taxon>Dothideomycetes</taxon>
        <taxon>Dothideomycetes incertae sedis</taxon>
        <taxon>Botryosphaeriales</taxon>
        <taxon>Botryosphaeriaceae</taxon>
        <taxon>Lasiodiplodia</taxon>
    </lineage>
</organism>
<accession>A0A5N5CWB6</accession>
<evidence type="ECO:0000256" key="2">
    <source>
        <dbReference type="SAM" id="SignalP"/>
    </source>
</evidence>
<evidence type="ECO:0000313" key="5">
    <source>
        <dbReference type="Proteomes" id="UP000325902"/>
    </source>
</evidence>
<evidence type="ECO:0000313" key="4">
    <source>
        <dbReference type="EMBL" id="KAB2569659.1"/>
    </source>
</evidence>
<gene>
    <name evidence="4" type="primary">Diedel_2</name>
    <name evidence="4" type="ORF">DBV05_g11663</name>
</gene>
<dbReference type="OrthoDB" id="444540at2759"/>
<reference evidence="4 5" key="1">
    <citation type="journal article" date="2019" name="Sci. Rep.">
        <title>A multi-omics analysis of the grapevine pathogen Lasiodiplodia theobromae reveals that temperature affects the expression of virulence- and pathogenicity-related genes.</title>
        <authorList>
            <person name="Felix C."/>
            <person name="Meneses R."/>
            <person name="Goncalves M.F.M."/>
            <person name="Tilleman L."/>
            <person name="Duarte A.S."/>
            <person name="Jorrin-Novo J.V."/>
            <person name="Van de Peer Y."/>
            <person name="Deforce D."/>
            <person name="Van Nieuwerburgh F."/>
            <person name="Esteves A.C."/>
            <person name="Alves A."/>
        </authorList>
    </citation>
    <scope>NUCLEOTIDE SEQUENCE [LARGE SCALE GENOMIC DNA]</scope>
    <source>
        <strain evidence="4 5">LA-SOL3</strain>
    </source>
</reference>
<name>A0A5N5CWB6_9PEZI</name>
<dbReference type="InterPro" id="IPR011992">
    <property type="entry name" value="EF-hand-dom_pair"/>
</dbReference>
<keyword evidence="5" id="KW-1185">Reference proteome</keyword>
<dbReference type="InterPro" id="IPR018247">
    <property type="entry name" value="EF_Hand_1_Ca_BS"/>
</dbReference>